<organism evidence="3">
    <name type="scientific">Enterobius vermicularis</name>
    <name type="common">Human pinworm</name>
    <dbReference type="NCBI Taxonomy" id="51028"/>
    <lineage>
        <taxon>Eukaryota</taxon>
        <taxon>Metazoa</taxon>
        <taxon>Ecdysozoa</taxon>
        <taxon>Nematoda</taxon>
        <taxon>Chromadorea</taxon>
        <taxon>Rhabditida</taxon>
        <taxon>Spirurina</taxon>
        <taxon>Oxyuridomorpha</taxon>
        <taxon>Oxyuroidea</taxon>
        <taxon>Oxyuridae</taxon>
        <taxon>Enterobius</taxon>
    </lineage>
</organism>
<dbReference type="Proteomes" id="UP000274131">
    <property type="component" value="Unassembled WGS sequence"/>
</dbReference>
<sequence length="99" mass="11529">MEPDMVKIRLDDRSTRNREAALRFCVLYDDKQPDEGIYVKKRRFWELGGVLRIEKDSINATFERSGMTATISNIKINNAKDMRISCVMNHDETALHHDS</sequence>
<keyword evidence="2" id="KW-1185">Reference proteome</keyword>
<evidence type="ECO:0000313" key="1">
    <source>
        <dbReference type="EMBL" id="VDD90630.1"/>
    </source>
</evidence>
<reference evidence="1 2" key="2">
    <citation type="submission" date="2018-10" db="EMBL/GenBank/DDBJ databases">
        <authorList>
            <consortium name="Pathogen Informatics"/>
        </authorList>
    </citation>
    <scope>NUCLEOTIDE SEQUENCE [LARGE SCALE GENOMIC DNA]</scope>
</reference>
<proteinExistence type="predicted"/>
<dbReference type="AlphaFoldDB" id="A0A0N4V692"/>
<dbReference type="EMBL" id="UXUI01008147">
    <property type="protein sequence ID" value="VDD90630.1"/>
    <property type="molecule type" value="Genomic_DNA"/>
</dbReference>
<evidence type="ECO:0000313" key="3">
    <source>
        <dbReference type="WBParaSite" id="EVEC_0000577001-mRNA-1"/>
    </source>
</evidence>
<evidence type="ECO:0000313" key="2">
    <source>
        <dbReference type="Proteomes" id="UP000274131"/>
    </source>
</evidence>
<name>A0A0N4V692_ENTVE</name>
<gene>
    <name evidence="1" type="ORF">EVEC_LOCUS5381</name>
</gene>
<dbReference type="WBParaSite" id="EVEC_0000577001-mRNA-1">
    <property type="protein sequence ID" value="EVEC_0000577001-mRNA-1"/>
    <property type="gene ID" value="EVEC_0000577001"/>
</dbReference>
<reference evidence="3" key="1">
    <citation type="submission" date="2017-02" db="UniProtKB">
        <authorList>
            <consortium name="WormBaseParasite"/>
        </authorList>
    </citation>
    <scope>IDENTIFICATION</scope>
</reference>
<protein>
    <submittedName>
        <fullName evidence="3">Ig-like domain-containing protein</fullName>
    </submittedName>
</protein>
<accession>A0A0N4V692</accession>